<feature type="region of interest" description="Disordered" evidence="5">
    <location>
        <begin position="1343"/>
        <end position="1480"/>
    </location>
</feature>
<feature type="compositionally biased region" description="Basic and acidic residues" evidence="5">
    <location>
        <begin position="745"/>
        <end position="766"/>
    </location>
</feature>
<dbReference type="Pfam" id="PF14604">
    <property type="entry name" value="SH3_9"/>
    <property type="match status" value="1"/>
</dbReference>
<dbReference type="Pfam" id="PF00018">
    <property type="entry name" value="SH3_1"/>
    <property type="match status" value="1"/>
</dbReference>
<evidence type="ECO:0000313" key="8">
    <source>
        <dbReference type="Proteomes" id="UP000005408"/>
    </source>
</evidence>
<dbReference type="SUPFAM" id="SSF50044">
    <property type="entry name" value="SH3-domain"/>
    <property type="match status" value="3"/>
</dbReference>
<feature type="compositionally biased region" description="Low complexity" evidence="5">
    <location>
        <begin position="1435"/>
        <end position="1445"/>
    </location>
</feature>
<feature type="compositionally biased region" description="Basic and acidic residues" evidence="5">
    <location>
        <begin position="1096"/>
        <end position="1108"/>
    </location>
</feature>
<feature type="region of interest" description="Disordered" evidence="5">
    <location>
        <begin position="723"/>
        <end position="794"/>
    </location>
</feature>
<dbReference type="FunFam" id="2.30.30.40:FF:000001">
    <property type="entry name" value="Sorbin and SH3 domain-containing protein 1 isoform 2"/>
    <property type="match status" value="1"/>
</dbReference>
<proteinExistence type="predicted"/>
<evidence type="ECO:0000256" key="2">
    <source>
        <dbReference type="ARBA" id="ARBA00022737"/>
    </source>
</evidence>
<dbReference type="PRINTS" id="PR00499">
    <property type="entry name" value="P67PHOX"/>
</dbReference>
<dbReference type="Proteomes" id="UP000005408">
    <property type="component" value="Unassembled WGS sequence"/>
</dbReference>
<dbReference type="Gene3D" id="2.30.30.40">
    <property type="entry name" value="SH3 Domains"/>
    <property type="match status" value="3"/>
</dbReference>
<feature type="compositionally biased region" description="Basic and acidic residues" evidence="5">
    <location>
        <begin position="659"/>
        <end position="681"/>
    </location>
</feature>
<accession>A0A8W8HZC5</accession>
<dbReference type="PROSITE" id="PS50002">
    <property type="entry name" value="SH3"/>
    <property type="match status" value="3"/>
</dbReference>
<keyword evidence="8" id="KW-1185">Reference proteome</keyword>
<feature type="compositionally biased region" description="Basic and acidic residues" evidence="5">
    <location>
        <begin position="41"/>
        <end position="55"/>
    </location>
</feature>
<dbReference type="InterPro" id="IPR050384">
    <property type="entry name" value="Endophilin_SH3RF"/>
</dbReference>
<feature type="coiled-coil region" evidence="4">
    <location>
        <begin position="283"/>
        <end position="310"/>
    </location>
</feature>
<evidence type="ECO:0000256" key="4">
    <source>
        <dbReference type="SAM" id="Coils"/>
    </source>
</evidence>
<name>A0A8W8HZC5_MAGGI</name>
<dbReference type="EnsemblMetazoa" id="G1179.2">
    <property type="protein sequence ID" value="G1179.2:cds"/>
    <property type="gene ID" value="G1179"/>
</dbReference>
<feature type="compositionally biased region" description="Polar residues" evidence="5">
    <location>
        <begin position="1159"/>
        <end position="1178"/>
    </location>
</feature>
<reference evidence="7" key="1">
    <citation type="submission" date="2022-08" db="UniProtKB">
        <authorList>
            <consortium name="EnsemblMetazoa"/>
        </authorList>
    </citation>
    <scope>IDENTIFICATION</scope>
    <source>
        <strain evidence="7">05x7-T-G4-1.051#20</strain>
    </source>
</reference>
<feature type="compositionally biased region" description="Polar residues" evidence="5">
    <location>
        <begin position="1"/>
        <end position="10"/>
    </location>
</feature>
<feature type="compositionally biased region" description="Polar residues" evidence="5">
    <location>
        <begin position="775"/>
        <end position="784"/>
    </location>
</feature>
<feature type="compositionally biased region" description="Basic and acidic residues" evidence="5">
    <location>
        <begin position="1116"/>
        <end position="1126"/>
    </location>
</feature>
<feature type="domain" description="SH3" evidence="6">
    <location>
        <begin position="1275"/>
        <end position="1334"/>
    </location>
</feature>
<keyword evidence="4" id="KW-0175">Coiled coil</keyword>
<feature type="compositionally biased region" description="Polar residues" evidence="5">
    <location>
        <begin position="963"/>
        <end position="984"/>
    </location>
</feature>
<feature type="domain" description="SH3" evidence="6">
    <location>
        <begin position="1206"/>
        <end position="1265"/>
    </location>
</feature>
<feature type="region of interest" description="Disordered" evidence="5">
    <location>
        <begin position="1158"/>
        <end position="1186"/>
    </location>
</feature>
<feature type="domain" description="SH3" evidence="6">
    <location>
        <begin position="1489"/>
        <end position="1550"/>
    </location>
</feature>
<feature type="compositionally biased region" description="Pro residues" evidence="5">
    <location>
        <begin position="998"/>
        <end position="1007"/>
    </location>
</feature>
<feature type="region of interest" description="Disordered" evidence="5">
    <location>
        <begin position="659"/>
        <end position="693"/>
    </location>
</feature>
<feature type="region of interest" description="Disordered" evidence="5">
    <location>
        <begin position="941"/>
        <end position="1011"/>
    </location>
</feature>
<keyword evidence="1 3" id="KW-0728">SH3 domain</keyword>
<feature type="compositionally biased region" description="Polar residues" evidence="5">
    <location>
        <begin position="1464"/>
        <end position="1475"/>
    </location>
</feature>
<dbReference type="PRINTS" id="PR00452">
    <property type="entry name" value="SH3DOMAIN"/>
</dbReference>
<evidence type="ECO:0000313" key="7">
    <source>
        <dbReference type="EnsemblMetazoa" id="G1179.2:cds"/>
    </source>
</evidence>
<dbReference type="InterPro" id="IPR036028">
    <property type="entry name" value="SH3-like_dom_sf"/>
</dbReference>
<evidence type="ECO:0000259" key="6">
    <source>
        <dbReference type="PROSITE" id="PS50002"/>
    </source>
</evidence>
<evidence type="ECO:0000256" key="5">
    <source>
        <dbReference type="SAM" id="MobiDB-lite"/>
    </source>
</evidence>
<feature type="compositionally biased region" description="Basic and acidic residues" evidence="5">
    <location>
        <begin position="585"/>
        <end position="595"/>
    </location>
</feature>
<feature type="region of interest" description="Disordered" evidence="5">
    <location>
        <begin position="1096"/>
        <end position="1126"/>
    </location>
</feature>
<organism evidence="7 8">
    <name type="scientific">Magallana gigas</name>
    <name type="common">Pacific oyster</name>
    <name type="synonym">Crassostrea gigas</name>
    <dbReference type="NCBI Taxonomy" id="29159"/>
    <lineage>
        <taxon>Eukaryota</taxon>
        <taxon>Metazoa</taxon>
        <taxon>Spiralia</taxon>
        <taxon>Lophotrochozoa</taxon>
        <taxon>Mollusca</taxon>
        <taxon>Bivalvia</taxon>
        <taxon>Autobranchia</taxon>
        <taxon>Pteriomorphia</taxon>
        <taxon>Ostreida</taxon>
        <taxon>Ostreoidea</taxon>
        <taxon>Ostreidae</taxon>
        <taxon>Magallana</taxon>
    </lineage>
</organism>
<dbReference type="CDD" id="cd11781">
    <property type="entry name" value="SH3_Sorbs_1"/>
    <property type="match status" value="1"/>
</dbReference>
<feature type="region of interest" description="Disordered" evidence="5">
    <location>
        <begin position="115"/>
        <end position="142"/>
    </location>
</feature>
<dbReference type="CDD" id="cd11780">
    <property type="entry name" value="SH3_Sorbs_3"/>
    <property type="match status" value="1"/>
</dbReference>
<sequence>MSVLTRSMRTVNLGGRRNQRTAGLEEFIPEKHSTPKSSDLQLEKDGPQLRRRPDLLPHSPRSDVVSSSLDMEKEQERLEKLIQEEETERKWNQPRKIVDVFRDTKSTSDFLQLKDDIKTLSSRPSASPKHSPYSSPRHHAGKDFYDEGTDVDHHQEYDEGLTANYIEKEEVSQPIVASNPTYTMPDPWSKIMSFEPHDSRNSSNRQWHSLSAKSSMCSERSSRLDPHTYQSYTAGLLHSSGKSEKFLNLQKHYSVLERISELEKKRSKSLRPEKKPRSWHADITAEDEELEDLYLELDEAKKNKEFFSRKSEHAHKHWNPNADKGLMQKQKSLQDLKMKYDNDDSFEDGSDRKFYGTRSLGREKKFAALAEKFKLFDDDFHHSFDSTKSKRQQSWQGSDFYSSDTKTAPASKIAVTSMQTEGQTPNKYEICVEGNLNQKGLKGLEALHVRSFSAPNTQKEVENGNPLIRTNSSKESFFGGPPVEEKVSLSVSPISVIHGRKIMATYVNENPALWNEYPEESKKEVLPKQSSTLRVFSRRGVDTSPIQDVKNCVQMFENNQKHAEFHDNSNISDRATMHPVDEQKDTANRNKEHNSKPVITSQNTQLGGSGVKFHVRNLRCLAENNEFSQSRFSMKPQVDRQPMMEKYLEDVLEHSRSNERLELIDSDPERFYSSETDRSEQEEVYPEPRQWGNSEVIHHHYDSSDDTESVGSDESAGTFIVKHSDEESDVNLPDVTKGTQSVRFSEADKEFPRAKSVPDLKNKEGDQIPLRPRSAKSQLNLSKNDQSKDGGTVSQVKSLRQLFQERKEMGKRNRLQFDKDVGKLKLNPSSSTSDVVDAKAVQIEDEIKDPQHEWSNSQKMFKNDNNNIPVDQGNRVKKFVLVKKPLKVAVSSKSDVRSQERIKQDMPIKKKSPIVLKRGFLQQSMPDRYYHTIAAPSRKAPTTFKVGDNAGGGTLPRSFGTLPRSSGTLPRSSGGQQDQTQSMTIAEKRAEQDQAVPPKVPPPPHSPQPQLIPHFYNIYEPVVVRVDNHLVNGAPAPPVRKHPITIGGYKLPRQRSSLSAAEQLGVTSPSPIKSNGAIDEEFAFLKEFEKECAERKKSFKHTTSDQRKPSPVNDPKYMRRKEEEEEYRRRRLEQLYEEERRRKILQEEADIEARRHNDFFTNPNNINQDPNMTPSQKSPIPADRFDEPVTINTHYGVPADRRRGFQIQGKAKALYTFNAQNPRELSFKKGDILYLLRQIDRNWFEGERYGRKGIFPSNYVEVITSIEQAQEAARQSEGQARARYNFNGQTNVELSLRKGEIVTLLRRVDENWFEGRAGNRQGIFPVAYVEVVNEPSTPLVTPAPSVITTPMTGRGTPEMLSPVSMEAPTPPPQPSPGAFSPKSPAAYRYGNRQSEISPQHVQGYHASPGLEKTMSPRYYDRMDNGHAPHYNGGESYQYSQRSRQSPGTGRGPLSPTHSDRQIGYSPSANKNYMENNNDHYRNKNVDEDLALSRYRAIYAYKPMNDDELELWEQDEVYVMEKCDDGWYVGTSCRTGMFGTFPGNYVQRVQCK</sequence>
<feature type="region of interest" description="Disordered" evidence="5">
    <location>
        <begin position="585"/>
        <end position="605"/>
    </location>
</feature>
<dbReference type="InterPro" id="IPR001452">
    <property type="entry name" value="SH3_domain"/>
</dbReference>
<dbReference type="PANTHER" id="PTHR14167:SF116">
    <property type="entry name" value="CAP, ISOFORM AC"/>
    <property type="match status" value="1"/>
</dbReference>
<feature type="compositionally biased region" description="Polar residues" evidence="5">
    <location>
        <begin position="1391"/>
        <end position="1400"/>
    </location>
</feature>
<protein>
    <recommendedName>
        <fullName evidence="6">SH3 domain-containing protein</fullName>
    </recommendedName>
</protein>
<feature type="region of interest" description="Disordered" evidence="5">
    <location>
        <begin position="1"/>
        <end position="75"/>
    </location>
</feature>
<dbReference type="CDD" id="cd11782">
    <property type="entry name" value="SH3_Sorbs_2"/>
    <property type="match status" value="1"/>
</dbReference>
<dbReference type="PANTHER" id="PTHR14167">
    <property type="entry name" value="SH3 DOMAIN-CONTAINING"/>
    <property type="match status" value="1"/>
</dbReference>
<dbReference type="SMART" id="SM00326">
    <property type="entry name" value="SH3"/>
    <property type="match status" value="3"/>
</dbReference>
<dbReference type="Pfam" id="PF07653">
    <property type="entry name" value="SH3_2"/>
    <property type="match status" value="1"/>
</dbReference>
<evidence type="ECO:0000256" key="1">
    <source>
        <dbReference type="ARBA" id="ARBA00022443"/>
    </source>
</evidence>
<evidence type="ECO:0000256" key="3">
    <source>
        <dbReference type="PROSITE-ProRule" id="PRU00192"/>
    </source>
</evidence>
<keyword evidence="2" id="KW-0677">Repeat</keyword>